<comment type="subcellular location">
    <subcellularLocation>
        <location evidence="1">Mitochondrion</location>
    </subcellularLocation>
</comment>
<evidence type="ECO:0000256" key="1">
    <source>
        <dbReference type="ARBA" id="ARBA00004173"/>
    </source>
</evidence>
<dbReference type="Proteomes" id="UP000027586">
    <property type="component" value="Unassembled WGS sequence"/>
</dbReference>
<reference evidence="8" key="1">
    <citation type="submission" date="2013-08" db="EMBL/GenBank/DDBJ databases">
        <title>Gene expansion shapes genome architecture in the human pathogen Lichtheimia corymbifera: an evolutionary genomics analysis in the ancient terrestrial Mucorales (Mucoromycotina).</title>
        <authorList>
            <person name="Schwartze V.U."/>
            <person name="Winter S."/>
            <person name="Shelest E."/>
            <person name="Marcet-Houben M."/>
            <person name="Horn F."/>
            <person name="Wehner S."/>
            <person name="Hoffmann K."/>
            <person name="Riege K."/>
            <person name="Sammeth M."/>
            <person name="Nowrousian M."/>
            <person name="Valiante V."/>
            <person name="Linde J."/>
            <person name="Jacobsen I.D."/>
            <person name="Marz M."/>
            <person name="Brakhage A.A."/>
            <person name="Gabaldon T."/>
            <person name="Bocker S."/>
            <person name="Voigt K."/>
        </authorList>
    </citation>
    <scope>NUCLEOTIDE SEQUENCE [LARGE SCALE GENOMIC DNA]</scope>
    <source>
        <strain evidence="8">FSU 9682</strain>
    </source>
</reference>
<evidence type="ECO:0000256" key="4">
    <source>
        <dbReference type="ARBA" id="ARBA00023128"/>
    </source>
</evidence>
<name>A0A068S1P3_9FUNG</name>
<keyword evidence="5" id="KW-0687">Ribonucleoprotein</keyword>
<organism evidence="8 9">
    <name type="scientific">Lichtheimia corymbifera JMRC:FSU:9682</name>
    <dbReference type="NCBI Taxonomy" id="1263082"/>
    <lineage>
        <taxon>Eukaryota</taxon>
        <taxon>Fungi</taxon>
        <taxon>Fungi incertae sedis</taxon>
        <taxon>Mucoromycota</taxon>
        <taxon>Mucoromycotina</taxon>
        <taxon>Mucoromycetes</taxon>
        <taxon>Mucorales</taxon>
        <taxon>Lichtheimiaceae</taxon>
        <taxon>Lichtheimia</taxon>
    </lineage>
</organism>
<evidence type="ECO:0000256" key="7">
    <source>
        <dbReference type="SAM" id="MobiDB-lite"/>
    </source>
</evidence>
<proteinExistence type="inferred from homology"/>
<evidence type="ECO:0000313" key="9">
    <source>
        <dbReference type="Proteomes" id="UP000027586"/>
    </source>
</evidence>
<keyword evidence="9" id="KW-1185">Reference proteome</keyword>
<dbReference type="STRING" id="1263082.A0A068S1P3"/>
<protein>
    <recommendedName>
        <fullName evidence="6">Small ribosomal subunit protein mS33</fullName>
    </recommendedName>
</protein>
<feature type="compositionally biased region" description="Basic residues" evidence="7">
    <location>
        <begin position="85"/>
        <end position="107"/>
    </location>
</feature>
<keyword evidence="3" id="KW-0689">Ribosomal protein</keyword>
<feature type="region of interest" description="Disordered" evidence="7">
    <location>
        <begin position="83"/>
        <end position="107"/>
    </location>
</feature>
<dbReference type="Pfam" id="PF08293">
    <property type="entry name" value="MRP-S33"/>
    <property type="match status" value="1"/>
</dbReference>
<dbReference type="GO" id="GO:0005739">
    <property type="term" value="C:mitochondrion"/>
    <property type="evidence" value="ECO:0007669"/>
    <property type="project" value="UniProtKB-SubCell"/>
</dbReference>
<comment type="caution">
    <text evidence="8">The sequence shown here is derived from an EMBL/GenBank/DDBJ whole genome shotgun (WGS) entry which is preliminary data.</text>
</comment>
<dbReference type="InterPro" id="IPR013219">
    <property type="entry name" value="Ribosomal_mS33"/>
</dbReference>
<dbReference type="OrthoDB" id="2257454at2759"/>
<comment type="similarity">
    <text evidence="2">Belongs to the mitochondrion-specific ribosomal protein mS33 family.</text>
</comment>
<evidence type="ECO:0000256" key="2">
    <source>
        <dbReference type="ARBA" id="ARBA00008970"/>
    </source>
</evidence>
<dbReference type="EMBL" id="CBTN010000036">
    <property type="protein sequence ID" value="CDH56303.1"/>
    <property type="molecule type" value="Genomic_DNA"/>
</dbReference>
<dbReference type="GO" id="GO:0005840">
    <property type="term" value="C:ribosome"/>
    <property type="evidence" value="ECO:0007669"/>
    <property type="project" value="UniProtKB-KW"/>
</dbReference>
<gene>
    <name evidence="8" type="ORF">LCOR_07368.1</name>
</gene>
<evidence type="ECO:0000256" key="6">
    <source>
        <dbReference type="ARBA" id="ARBA00035132"/>
    </source>
</evidence>
<keyword evidence="4" id="KW-0496">Mitochondrion</keyword>
<evidence type="ECO:0000256" key="5">
    <source>
        <dbReference type="ARBA" id="ARBA00023274"/>
    </source>
</evidence>
<evidence type="ECO:0000313" key="8">
    <source>
        <dbReference type="EMBL" id="CDH56303.1"/>
    </source>
</evidence>
<dbReference type="AlphaFoldDB" id="A0A068S1P3"/>
<evidence type="ECO:0000256" key="3">
    <source>
        <dbReference type="ARBA" id="ARBA00022980"/>
    </source>
</evidence>
<dbReference type="PANTHER" id="PTHR13362:SF2">
    <property type="entry name" value="SMALL RIBOSOMAL SUBUNIT PROTEIN MS33"/>
    <property type="match status" value="1"/>
</dbReference>
<dbReference type="GO" id="GO:1990904">
    <property type="term" value="C:ribonucleoprotein complex"/>
    <property type="evidence" value="ECO:0007669"/>
    <property type="project" value="UniProtKB-KW"/>
</dbReference>
<sequence length="107" mass="11955">MATPGAAQPARLAQLAQLSCKIFQNVYNPTAARTGNKVLRQRLVGPTMTAYNPQKLVHFRDIKALYPSLNLVDMEEKARLDEIARRKRRGKGAPKKGQGKRASVKRK</sequence>
<accession>A0A068S1P3</accession>
<dbReference type="PANTHER" id="PTHR13362">
    <property type="entry name" value="MITOCHONDRIAL RIBOSOMAL PROTEIN S33"/>
    <property type="match status" value="1"/>
</dbReference>
<dbReference type="VEuPathDB" id="FungiDB:LCOR_07368.1"/>